<organism evidence="2 3">
    <name type="scientific">Nonomuraea fuscirosea</name>
    <dbReference type="NCBI Taxonomy" id="1291556"/>
    <lineage>
        <taxon>Bacteria</taxon>
        <taxon>Bacillati</taxon>
        <taxon>Actinomycetota</taxon>
        <taxon>Actinomycetes</taxon>
        <taxon>Streptosporangiales</taxon>
        <taxon>Streptosporangiaceae</taxon>
        <taxon>Nonomuraea</taxon>
    </lineage>
</organism>
<keyword evidence="3" id="KW-1185">Reference proteome</keyword>
<evidence type="ECO:0000256" key="1">
    <source>
        <dbReference type="SAM" id="SignalP"/>
    </source>
</evidence>
<accession>A0A2T0N215</accession>
<dbReference type="AlphaFoldDB" id="A0A2T0N215"/>
<name>A0A2T0N215_9ACTN</name>
<evidence type="ECO:0008006" key="4">
    <source>
        <dbReference type="Google" id="ProtNLM"/>
    </source>
</evidence>
<keyword evidence="1" id="KW-0732">Signal</keyword>
<feature type="signal peptide" evidence="1">
    <location>
        <begin position="1"/>
        <end position="20"/>
    </location>
</feature>
<evidence type="ECO:0000313" key="3">
    <source>
        <dbReference type="Proteomes" id="UP000238312"/>
    </source>
</evidence>
<gene>
    <name evidence="2" type="ORF">B0I32_106160</name>
</gene>
<dbReference type="Proteomes" id="UP000238312">
    <property type="component" value="Unassembled WGS sequence"/>
</dbReference>
<sequence length="135" mass="14428">MTAKAIRRGLAVAVASLAAAGVVGTPAASASAHPVPGCRSSTFPGYQVQHVHLYLSDPAVAVCKAFKRIGGGRFQVFYKIKGRGGPRQVQIRNDGTRVRTYFVRGGTGTISDHLRGRRTFFRACRPDGTVCGPWL</sequence>
<protein>
    <recommendedName>
        <fullName evidence="4">Secreted protein</fullName>
    </recommendedName>
</protein>
<comment type="caution">
    <text evidence="2">The sequence shown here is derived from an EMBL/GenBank/DDBJ whole genome shotgun (WGS) entry which is preliminary data.</text>
</comment>
<feature type="chain" id="PRO_5039347889" description="Secreted protein" evidence="1">
    <location>
        <begin position="21"/>
        <end position="135"/>
    </location>
</feature>
<proteinExistence type="predicted"/>
<dbReference type="EMBL" id="PVNG01000006">
    <property type="protein sequence ID" value="PRX66024.1"/>
    <property type="molecule type" value="Genomic_DNA"/>
</dbReference>
<reference evidence="2 3" key="1">
    <citation type="submission" date="2018-03" db="EMBL/GenBank/DDBJ databases">
        <title>Genomic Encyclopedia of Type Strains, Phase III (KMG-III): the genomes of soil and plant-associated and newly described type strains.</title>
        <authorList>
            <person name="Whitman W."/>
        </authorList>
    </citation>
    <scope>NUCLEOTIDE SEQUENCE [LARGE SCALE GENOMIC DNA]</scope>
    <source>
        <strain evidence="2 3">CGMCC 4.7104</strain>
    </source>
</reference>
<evidence type="ECO:0000313" key="2">
    <source>
        <dbReference type="EMBL" id="PRX66024.1"/>
    </source>
</evidence>
<dbReference type="RefSeq" id="WP_106239528.1">
    <property type="nucleotide sequence ID" value="NZ_JBFAIB010000025.1"/>
</dbReference>